<proteinExistence type="inferred from homology"/>
<keyword evidence="8 12" id="KW-0472">Membrane</keyword>
<dbReference type="PANTHER" id="PTHR43528:SF1">
    <property type="entry name" value="ALPHA-KETOGLUTARATE PERMEASE"/>
    <property type="match status" value="1"/>
</dbReference>
<evidence type="ECO:0000313" key="15">
    <source>
        <dbReference type="Proteomes" id="UP000670475"/>
    </source>
</evidence>
<comment type="subcellular location">
    <subcellularLocation>
        <location evidence="1">Cell membrane</location>
        <topology evidence="1">Multi-pass membrane protein</topology>
    </subcellularLocation>
</comment>
<dbReference type="Pfam" id="PF07690">
    <property type="entry name" value="MFS_1"/>
    <property type="match status" value="1"/>
</dbReference>
<dbReference type="AlphaFoldDB" id="A0A940RU74"/>
<evidence type="ECO:0000256" key="2">
    <source>
        <dbReference type="ARBA" id="ARBA00008240"/>
    </source>
</evidence>
<reference evidence="14" key="1">
    <citation type="submission" date="2021-03" db="EMBL/GenBank/DDBJ databases">
        <title>Whole genome sequence of Streptomyces bomunensis MMS17-BM035.</title>
        <authorList>
            <person name="Lee J.H."/>
        </authorList>
    </citation>
    <scope>NUCLEOTIDE SEQUENCE</scope>
    <source>
        <strain evidence="14">MMS17-BM035</strain>
    </source>
</reference>
<comment type="caution">
    <text evidence="14">The sequence shown here is derived from an EMBL/GenBank/DDBJ whole genome shotgun (WGS) entry which is preliminary data.</text>
</comment>
<keyword evidence="3" id="KW-0813">Transport</keyword>
<feature type="compositionally biased region" description="Low complexity" evidence="11">
    <location>
        <begin position="18"/>
        <end position="30"/>
    </location>
</feature>
<dbReference type="Gene3D" id="1.20.1250.20">
    <property type="entry name" value="MFS general substrate transporter like domains"/>
    <property type="match status" value="2"/>
</dbReference>
<evidence type="ECO:0000256" key="5">
    <source>
        <dbReference type="ARBA" id="ARBA00022692"/>
    </source>
</evidence>
<evidence type="ECO:0000256" key="8">
    <source>
        <dbReference type="ARBA" id="ARBA00023136"/>
    </source>
</evidence>
<feature type="transmembrane region" description="Helical" evidence="12">
    <location>
        <begin position="76"/>
        <end position="101"/>
    </location>
</feature>
<evidence type="ECO:0000256" key="6">
    <source>
        <dbReference type="ARBA" id="ARBA00022847"/>
    </source>
</evidence>
<sequence>MTQHATPPGTPQPARSVPSGATNPSAAAPGSGAARRRAIWAGAVGNTVEWVDWAVYSTFSSVFAGTFFPSHAPEAALLSTLAVFAVGFLMRPIGGALLGAYGDRHGRKKAMTLTISMMAAAALVIAVCPGYSTIGVGAPIVLVVARLVQGFSAGGEFGTSSAFLVESAAPSRRALAGSWQQVSVGAGTLIASLMGTILTSSLDEHALDTWGWRVAFAVAGVLGLVGLWLRVSVQETESFRRVEHAECPRANPLRAMVTEHPRAALRVAGVTVAGTLIYYIWVSYMPSYVHVTTGMPLSRALLANTISLVVFIVLLPFGGMLSDRIGRKPTMFAFAAGFLVLSWPLFHVLGDSFWTLLAVELVGMVLLVGYSANCAVVMAEQFPPEVRTTGIALPYALAVAIFGGTAPYVTTWMSSHGHRGLVWLYLAAAALVGVIVYATMPETKSKEIA</sequence>
<dbReference type="EMBL" id="JAGIQL010000012">
    <property type="protein sequence ID" value="MBP0456921.1"/>
    <property type="molecule type" value="Genomic_DNA"/>
</dbReference>
<feature type="transmembrane region" description="Helical" evidence="12">
    <location>
        <begin position="391"/>
        <end position="410"/>
    </location>
</feature>
<protein>
    <recommendedName>
        <fullName evidence="10">Putative proline/betaine transporter</fullName>
    </recommendedName>
</protein>
<dbReference type="InterPro" id="IPR051084">
    <property type="entry name" value="H+-coupled_symporters"/>
</dbReference>
<evidence type="ECO:0000256" key="3">
    <source>
        <dbReference type="ARBA" id="ARBA00022448"/>
    </source>
</evidence>
<keyword evidence="6" id="KW-0769">Symport</keyword>
<dbReference type="PROSITE" id="PS00216">
    <property type="entry name" value="SUGAR_TRANSPORT_1"/>
    <property type="match status" value="1"/>
</dbReference>
<evidence type="ECO:0000256" key="4">
    <source>
        <dbReference type="ARBA" id="ARBA00022475"/>
    </source>
</evidence>
<dbReference type="InterPro" id="IPR036259">
    <property type="entry name" value="MFS_trans_sf"/>
</dbReference>
<dbReference type="GO" id="GO:0015293">
    <property type="term" value="F:symporter activity"/>
    <property type="evidence" value="ECO:0007669"/>
    <property type="project" value="UniProtKB-KW"/>
</dbReference>
<feature type="transmembrane region" description="Helical" evidence="12">
    <location>
        <begin position="356"/>
        <end position="379"/>
    </location>
</feature>
<comment type="function">
    <text evidence="9">May be a proton symporter involved in the uptake of osmolytes such as proline and glycine betaine.</text>
</comment>
<dbReference type="GO" id="GO:0005886">
    <property type="term" value="C:plasma membrane"/>
    <property type="evidence" value="ECO:0007669"/>
    <property type="project" value="UniProtKB-SubCell"/>
</dbReference>
<feature type="transmembrane region" description="Helical" evidence="12">
    <location>
        <begin position="113"/>
        <end position="134"/>
    </location>
</feature>
<feature type="transmembrane region" description="Helical" evidence="12">
    <location>
        <begin position="210"/>
        <end position="231"/>
    </location>
</feature>
<dbReference type="Proteomes" id="UP000670475">
    <property type="component" value="Unassembled WGS sequence"/>
</dbReference>
<dbReference type="InterPro" id="IPR020846">
    <property type="entry name" value="MFS_dom"/>
</dbReference>
<comment type="similarity">
    <text evidence="2">Belongs to the major facilitator superfamily. Metabolite:H+ Symporter (MHS) family (TC 2.A.1.6) family.</text>
</comment>
<feature type="transmembrane region" description="Helical" evidence="12">
    <location>
        <begin position="263"/>
        <end position="281"/>
    </location>
</feature>
<evidence type="ECO:0000256" key="9">
    <source>
        <dbReference type="ARBA" id="ARBA00037295"/>
    </source>
</evidence>
<evidence type="ECO:0000256" key="1">
    <source>
        <dbReference type="ARBA" id="ARBA00004651"/>
    </source>
</evidence>
<dbReference type="InterPro" id="IPR011701">
    <property type="entry name" value="MFS"/>
</dbReference>
<gene>
    <name evidence="14" type="ORF">JFN87_05290</name>
</gene>
<dbReference type="PROSITE" id="PS50850">
    <property type="entry name" value="MFS"/>
    <property type="match status" value="1"/>
</dbReference>
<feature type="domain" description="Major facilitator superfamily (MFS) profile" evidence="13">
    <location>
        <begin position="38"/>
        <end position="444"/>
    </location>
</feature>
<evidence type="ECO:0000256" key="12">
    <source>
        <dbReference type="SAM" id="Phobius"/>
    </source>
</evidence>
<evidence type="ECO:0000256" key="11">
    <source>
        <dbReference type="SAM" id="MobiDB-lite"/>
    </source>
</evidence>
<dbReference type="SUPFAM" id="SSF103473">
    <property type="entry name" value="MFS general substrate transporter"/>
    <property type="match status" value="1"/>
</dbReference>
<keyword evidence="7 12" id="KW-1133">Transmembrane helix</keyword>
<evidence type="ECO:0000259" key="13">
    <source>
        <dbReference type="PROSITE" id="PS50850"/>
    </source>
</evidence>
<evidence type="ECO:0000256" key="10">
    <source>
        <dbReference type="ARBA" id="ARBA00039918"/>
    </source>
</evidence>
<accession>A0A940RU74</accession>
<organism evidence="14 15">
    <name type="scientific">Streptomyces montanisoli</name>
    <dbReference type="NCBI Taxonomy" id="2798581"/>
    <lineage>
        <taxon>Bacteria</taxon>
        <taxon>Bacillati</taxon>
        <taxon>Actinomycetota</taxon>
        <taxon>Actinomycetes</taxon>
        <taxon>Kitasatosporales</taxon>
        <taxon>Streptomycetaceae</taxon>
        <taxon>Streptomyces</taxon>
    </lineage>
</organism>
<evidence type="ECO:0000256" key="7">
    <source>
        <dbReference type="ARBA" id="ARBA00022989"/>
    </source>
</evidence>
<dbReference type="InterPro" id="IPR005829">
    <property type="entry name" value="Sugar_transporter_CS"/>
</dbReference>
<name>A0A940RU74_9ACTN</name>
<feature type="transmembrane region" description="Helical" evidence="12">
    <location>
        <begin position="422"/>
        <end position="440"/>
    </location>
</feature>
<feature type="transmembrane region" description="Helical" evidence="12">
    <location>
        <begin position="301"/>
        <end position="319"/>
    </location>
</feature>
<feature type="transmembrane region" description="Helical" evidence="12">
    <location>
        <begin position="331"/>
        <end position="350"/>
    </location>
</feature>
<keyword evidence="15" id="KW-1185">Reference proteome</keyword>
<keyword evidence="4" id="KW-1003">Cell membrane</keyword>
<feature type="region of interest" description="Disordered" evidence="11">
    <location>
        <begin position="1"/>
        <end position="30"/>
    </location>
</feature>
<evidence type="ECO:0000313" key="14">
    <source>
        <dbReference type="EMBL" id="MBP0456921.1"/>
    </source>
</evidence>
<dbReference type="PANTHER" id="PTHR43528">
    <property type="entry name" value="ALPHA-KETOGLUTARATE PERMEASE"/>
    <property type="match status" value="1"/>
</dbReference>
<dbReference type="RefSeq" id="WP_209338700.1">
    <property type="nucleotide sequence ID" value="NZ_JAGIQL010000012.1"/>
</dbReference>
<dbReference type="PROSITE" id="PS00217">
    <property type="entry name" value="SUGAR_TRANSPORT_2"/>
    <property type="match status" value="1"/>
</dbReference>
<keyword evidence="5 12" id="KW-0812">Transmembrane</keyword>
<dbReference type="FunFam" id="1.20.1250.20:FF:000001">
    <property type="entry name" value="Dicarboxylate MFS transporter"/>
    <property type="match status" value="1"/>
</dbReference>